<proteinExistence type="predicted"/>
<sequence>MTRRVAGFLVALGAFMVVEWTNLAFNLTDGHPTSFYVIHGILIAVNIVLGLALTTVGVRGWKSGRESQREIHPTTTEAAQWRSSSSHHRARP</sequence>
<feature type="compositionally biased region" description="Polar residues" evidence="1">
    <location>
        <begin position="73"/>
        <end position="84"/>
    </location>
</feature>
<dbReference type="OrthoDB" id="3544032at2"/>
<gene>
    <name evidence="3" type="ordered locus">Tbis_0673</name>
</gene>
<dbReference type="AlphaFoldDB" id="D6Y5Q2"/>
<keyword evidence="4" id="KW-1185">Reference proteome</keyword>
<dbReference type="RefSeq" id="WP_013130931.1">
    <property type="nucleotide sequence ID" value="NC_014165.1"/>
</dbReference>
<dbReference type="Proteomes" id="UP000006640">
    <property type="component" value="Chromosome"/>
</dbReference>
<keyword evidence="2" id="KW-0472">Membrane</keyword>
<organism evidence="3 4">
    <name type="scientific">Thermobispora bispora (strain ATCC 19993 / DSM 43833 / CBS 139.67 / JCM 10125 / KCTC 9307 / NBRC 14880 / R51)</name>
    <dbReference type="NCBI Taxonomy" id="469371"/>
    <lineage>
        <taxon>Bacteria</taxon>
        <taxon>Bacillati</taxon>
        <taxon>Actinomycetota</taxon>
        <taxon>Actinomycetes</taxon>
        <taxon>Streptosporangiales</taxon>
        <taxon>Streptosporangiaceae</taxon>
        <taxon>Thermobispora</taxon>
    </lineage>
</organism>
<dbReference type="eggNOG" id="ENOG503303N">
    <property type="taxonomic scope" value="Bacteria"/>
</dbReference>
<feature type="transmembrane region" description="Helical" evidence="2">
    <location>
        <begin position="34"/>
        <end position="58"/>
    </location>
</feature>
<evidence type="ECO:0000313" key="4">
    <source>
        <dbReference type="Proteomes" id="UP000006640"/>
    </source>
</evidence>
<feature type="compositionally biased region" description="Basic and acidic residues" evidence="1">
    <location>
        <begin position="63"/>
        <end position="72"/>
    </location>
</feature>
<dbReference type="HOGENOM" id="CLU_186986_0_0_11"/>
<protein>
    <recommendedName>
        <fullName evidence="5">Integral membrane protein</fullName>
    </recommendedName>
</protein>
<name>D6Y5Q2_THEBD</name>
<feature type="region of interest" description="Disordered" evidence="1">
    <location>
        <begin position="63"/>
        <end position="92"/>
    </location>
</feature>
<accession>D6Y5Q2</accession>
<evidence type="ECO:0008006" key="5">
    <source>
        <dbReference type="Google" id="ProtNLM"/>
    </source>
</evidence>
<dbReference type="InterPro" id="IPR058061">
    <property type="entry name" value="SCO4848-like"/>
</dbReference>
<evidence type="ECO:0000313" key="3">
    <source>
        <dbReference type="EMBL" id="ADG87398.1"/>
    </source>
</evidence>
<dbReference type="STRING" id="469371.Tbis_0673"/>
<dbReference type="EMBL" id="CP001874">
    <property type="protein sequence ID" value="ADG87398.1"/>
    <property type="molecule type" value="Genomic_DNA"/>
</dbReference>
<evidence type="ECO:0000256" key="2">
    <source>
        <dbReference type="SAM" id="Phobius"/>
    </source>
</evidence>
<dbReference type="NCBIfam" id="NF046117">
    <property type="entry name" value="SCO4848_fam"/>
    <property type="match status" value="1"/>
</dbReference>
<reference evidence="3 4" key="1">
    <citation type="submission" date="2010-01" db="EMBL/GenBank/DDBJ databases">
        <title>The complete genome of Thermobispora bispora DSM 43833.</title>
        <authorList>
            <consortium name="US DOE Joint Genome Institute (JGI-PGF)"/>
            <person name="Lucas S."/>
            <person name="Copeland A."/>
            <person name="Lapidus A."/>
            <person name="Glavina del Rio T."/>
            <person name="Dalin E."/>
            <person name="Tice H."/>
            <person name="Bruce D."/>
            <person name="Goodwin L."/>
            <person name="Pitluck S."/>
            <person name="Kyrpides N."/>
            <person name="Mavromatis K."/>
            <person name="Ivanova N."/>
            <person name="Mikhailova N."/>
            <person name="Chertkov O."/>
            <person name="Brettin T."/>
            <person name="Detter J.C."/>
            <person name="Han C."/>
            <person name="Larimer F."/>
            <person name="Land M."/>
            <person name="Hauser L."/>
            <person name="Markowitz V."/>
            <person name="Cheng J.-F."/>
            <person name="Hugenholtz P."/>
            <person name="Woyke T."/>
            <person name="Wu D."/>
            <person name="Jando M."/>
            <person name="Schneider S."/>
            <person name="Klenk H.-P."/>
            <person name="Eisen J.A."/>
        </authorList>
    </citation>
    <scope>NUCLEOTIDE SEQUENCE [LARGE SCALE GENOMIC DNA]</scope>
    <source>
        <strain evidence="4">ATCC 19993 / DSM 43833 / CBS 139.67 / JCM 10125 / KCTC 9307 / NBRC 14880 / R51</strain>
    </source>
</reference>
<evidence type="ECO:0000256" key="1">
    <source>
        <dbReference type="SAM" id="MobiDB-lite"/>
    </source>
</evidence>
<dbReference type="KEGG" id="tbi:Tbis_0673"/>
<keyword evidence="2" id="KW-1133">Transmembrane helix</keyword>
<keyword evidence="2" id="KW-0812">Transmembrane</keyword>
<dbReference type="Pfam" id="PF26606">
    <property type="entry name" value="SCO4848"/>
    <property type="match status" value="1"/>
</dbReference>